<feature type="binding site" evidence="7">
    <location>
        <position position="179"/>
    </location>
    <ligand>
        <name>Zn(2+)</name>
        <dbReference type="ChEBI" id="CHEBI:29105"/>
        <label>2</label>
    </ligand>
</feature>
<comment type="similarity">
    <text evidence="1">Belongs to the peptidase M20A family.</text>
</comment>
<dbReference type="CDD" id="cd05674">
    <property type="entry name" value="M20_yscS"/>
    <property type="match status" value="1"/>
</dbReference>
<dbReference type="PROSITE" id="PS00759">
    <property type="entry name" value="ARGE_DAPE_CPG2_2"/>
    <property type="match status" value="1"/>
</dbReference>
<keyword evidence="4" id="KW-0378">Hydrolase</keyword>
<organism evidence="9 10">
    <name type="scientific">Verruconis gallopava</name>
    <dbReference type="NCBI Taxonomy" id="253628"/>
    <lineage>
        <taxon>Eukaryota</taxon>
        <taxon>Fungi</taxon>
        <taxon>Dikarya</taxon>
        <taxon>Ascomycota</taxon>
        <taxon>Pezizomycotina</taxon>
        <taxon>Dothideomycetes</taxon>
        <taxon>Pleosporomycetidae</taxon>
        <taxon>Venturiales</taxon>
        <taxon>Sympoventuriaceae</taxon>
        <taxon>Verruconis</taxon>
    </lineage>
</organism>
<dbReference type="PANTHER" id="PTHR45962">
    <property type="entry name" value="N-FATTY-ACYL-AMINO ACID SYNTHASE/HYDROLASE PM20D1"/>
    <property type="match status" value="1"/>
</dbReference>
<evidence type="ECO:0000256" key="7">
    <source>
        <dbReference type="PIRSR" id="PIRSR037217-2"/>
    </source>
</evidence>
<dbReference type="STRING" id="253628.A0A0D2A891"/>
<dbReference type="Gene3D" id="3.40.630.10">
    <property type="entry name" value="Zn peptidases"/>
    <property type="match status" value="1"/>
</dbReference>
<protein>
    <recommendedName>
        <fullName evidence="8">Peptidase M20 dimerisation domain-containing protein</fullName>
    </recommendedName>
</protein>
<dbReference type="InterPro" id="IPR017141">
    <property type="entry name" value="Pept_M20_carboxypep"/>
</dbReference>
<dbReference type="InterPro" id="IPR047177">
    <property type="entry name" value="Pept_M20A"/>
</dbReference>
<evidence type="ECO:0000256" key="3">
    <source>
        <dbReference type="ARBA" id="ARBA00022723"/>
    </source>
</evidence>
<evidence type="ECO:0000259" key="8">
    <source>
        <dbReference type="Pfam" id="PF07687"/>
    </source>
</evidence>
<dbReference type="VEuPathDB" id="FungiDB:PV09_05634"/>
<evidence type="ECO:0000256" key="6">
    <source>
        <dbReference type="PIRSR" id="PIRSR037217-1"/>
    </source>
</evidence>
<dbReference type="InParanoid" id="A0A0D2A891"/>
<sequence>MAEKRSETLGPKQWHPRKLAILTPFRKTLLLLSLVGVMIVGHNLLRDVSFDSLPSILDILPFHENGEKYQCTQFPALYPAHKTNELAKMDDYLRSEEFRNSSIARLSGAVQIPSISYDDLGAVGEDKRWDVFYDLSAYLMKSYPLVHQTMHLDRVNTHGLAYTWLGSDTSLKPLLLMAHQDVVPVPEDTIKSWTHAPFSGYFDGKLIWGRGSADCKNSLTGILESLEQLIAAKFSPRRTIVLSFGFDEESSGKKGAGELSQFLQQKFGKNSFAAIVDEGAGFYNMWGRTFALPGVAEKGYLDVSIVVRMPGGHSSIPPDHNSIGVTSELVTLIENNLYEPRLHDENPYLSLLHCGAAHGNEFPSKLKKLLSRRSKKASCNTKDKLALEASKGSLDIKYLMTTSVAVDVIRGGVKVNALPERTEVTVNHRINVGERTTVVKDKLVSLANKVAAKYNLSVNAFNDADEQPSSITIRAGNQLEPAPVTPTSSDPMTPYAILASTTRALYGEEMIVSPCLMTGNTDTRFYWDLSPHIFRYMPGYDPEFEGLGRIHTVDEAISARSHLALIQWYSLFIRNMDEADLA</sequence>
<accession>A0A0D2A891</accession>
<dbReference type="FunFam" id="3.40.630.10:FF:000027">
    <property type="entry name" value="N-fatty-acyl-amino acid synthase/hydrolase PM20D1"/>
    <property type="match status" value="1"/>
</dbReference>
<evidence type="ECO:0000256" key="5">
    <source>
        <dbReference type="ARBA" id="ARBA00022833"/>
    </source>
</evidence>
<dbReference type="InterPro" id="IPR001261">
    <property type="entry name" value="ArgE/DapE_CS"/>
</dbReference>
<feature type="active site" evidence="6">
    <location>
        <position position="181"/>
    </location>
</feature>
<gene>
    <name evidence="9" type="ORF">PV09_05634</name>
</gene>
<dbReference type="OrthoDB" id="3064516at2759"/>
<dbReference type="SUPFAM" id="SSF53187">
    <property type="entry name" value="Zn-dependent exopeptidases"/>
    <property type="match status" value="1"/>
</dbReference>
<dbReference type="InterPro" id="IPR011650">
    <property type="entry name" value="Peptidase_M20_dimer"/>
</dbReference>
<feature type="binding site" evidence="7">
    <location>
        <position position="214"/>
    </location>
    <ligand>
        <name>Zn(2+)</name>
        <dbReference type="ChEBI" id="CHEBI:29105"/>
        <label>2</label>
    </ligand>
</feature>
<keyword evidence="3 7" id="KW-0479">Metal-binding</keyword>
<dbReference type="Gene3D" id="1.10.150.900">
    <property type="match status" value="1"/>
</dbReference>
<name>A0A0D2A891_9PEZI</name>
<dbReference type="Gene3D" id="3.30.70.360">
    <property type="match status" value="1"/>
</dbReference>
<feature type="binding site" evidence="7">
    <location>
        <position position="277"/>
    </location>
    <ligand>
        <name>Zn(2+)</name>
        <dbReference type="ChEBI" id="CHEBI:29105"/>
        <label>2</label>
    </ligand>
</feature>
<dbReference type="EMBL" id="KN847546">
    <property type="protein sequence ID" value="KIW02973.1"/>
    <property type="molecule type" value="Genomic_DNA"/>
</dbReference>
<dbReference type="PANTHER" id="PTHR45962:SF1">
    <property type="entry name" value="N-FATTY-ACYL-AMINO ACID SYNTHASE_HYDROLASE PM20D1"/>
    <property type="match status" value="1"/>
</dbReference>
<feature type="binding site" evidence="7">
    <location>
        <position position="249"/>
    </location>
    <ligand>
        <name>Zn(2+)</name>
        <dbReference type="ChEBI" id="CHEBI:29105"/>
        <label>1</label>
    </ligand>
</feature>
<dbReference type="AlphaFoldDB" id="A0A0D2A891"/>
<proteinExistence type="inferred from homology"/>
<dbReference type="Proteomes" id="UP000053259">
    <property type="component" value="Unassembled WGS sequence"/>
</dbReference>
<dbReference type="SUPFAM" id="SSF55031">
    <property type="entry name" value="Bacterial exopeptidase dimerisation domain"/>
    <property type="match status" value="1"/>
</dbReference>
<evidence type="ECO:0000313" key="10">
    <source>
        <dbReference type="Proteomes" id="UP000053259"/>
    </source>
</evidence>
<dbReference type="RefSeq" id="XP_016212842.1">
    <property type="nucleotide sequence ID" value="XM_016359163.1"/>
</dbReference>
<dbReference type="Pfam" id="PF01546">
    <property type="entry name" value="Peptidase_M20"/>
    <property type="match status" value="1"/>
</dbReference>
<keyword evidence="2" id="KW-0645">Protease</keyword>
<feature type="binding site" evidence="7">
    <location>
        <position position="551"/>
    </location>
    <ligand>
        <name>Zn(2+)</name>
        <dbReference type="ChEBI" id="CHEBI:29105"/>
        <label>1</label>
    </ligand>
</feature>
<feature type="active site" description="Proton acceptor" evidence="6">
    <location>
        <position position="248"/>
    </location>
</feature>
<feature type="binding site" evidence="7">
    <location>
        <position position="214"/>
    </location>
    <ligand>
        <name>Zn(2+)</name>
        <dbReference type="ChEBI" id="CHEBI:29105"/>
        <label>1</label>
    </ligand>
</feature>
<keyword evidence="10" id="KW-1185">Reference proteome</keyword>
<evidence type="ECO:0000256" key="2">
    <source>
        <dbReference type="ARBA" id="ARBA00022670"/>
    </source>
</evidence>
<dbReference type="FunCoup" id="A0A0D2A891">
    <property type="interactions" value="29"/>
</dbReference>
<evidence type="ECO:0000256" key="1">
    <source>
        <dbReference type="ARBA" id="ARBA00006247"/>
    </source>
</evidence>
<dbReference type="GeneID" id="27313607"/>
<dbReference type="PROSITE" id="PS00758">
    <property type="entry name" value="ARGE_DAPE_CPG2_1"/>
    <property type="match status" value="1"/>
</dbReference>
<dbReference type="GO" id="GO:0004181">
    <property type="term" value="F:metallocarboxypeptidase activity"/>
    <property type="evidence" value="ECO:0007669"/>
    <property type="project" value="InterPro"/>
</dbReference>
<dbReference type="InterPro" id="IPR002933">
    <property type="entry name" value="Peptidase_M20"/>
</dbReference>
<reference evidence="9 10" key="1">
    <citation type="submission" date="2015-01" db="EMBL/GenBank/DDBJ databases">
        <title>The Genome Sequence of Ochroconis gallopava CBS43764.</title>
        <authorList>
            <consortium name="The Broad Institute Genomics Platform"/>
            <person name="Cuomo C."/>
            <person name="de Hoog S."/>
            <person name="Gorbushina A."/>
            <person name="Stielow B."/>
            <person name="Teixiera M."/>
            <person name="Abouelleil A."/>
            <person name="Chapman S.B."/>
            <person name="Priest M."/>
            <person name="Young S.K."/>
            <person name="Wortman J."/>
            <person name="Nusbaum C."/>
            <person name="Birren B."/>
        </authorList>
    </citation>
    <scope>NUCLEOTIDE SEQUENCE [LARGE SCALE GENOMIC DNA]</scope>
    <source>
        <strain evidence="9 10">CBS 43764</strain>
    </source>
</reference>
<dbReference type="HOGENOM" id="CLU_021802_11_0_1"/>
<dbReference type="Pfam" id="PF07687">
    <property type="entry name" value="M20_dimer"/>
    <property type="match status" value="1"/>
</dbReference>
<dbReference type="GO" id="GO:0046872">
    <property type="term" value="F:metal ion binding"/>
    <property type="evidence" value="ECO:0007669"/>
    <property type="project" value="UniProtKB-KW"/>
</dbReference>
<keyword evidence="5 7" id="KW-0862">Zinc</keyword>
<dbReference type="InterPro" id="IPR036264">
    <property type="entry name" value="Bact_exopeptidase_dim_dom"/>
</dbReference>
<dbReference type="GO" id="GO:0000328">
    <property type="term" value="C:fungal-type vacuole lumen"/>
    <property type="evidence" value="ECO:0007669"/>
    <property type="project" value="TreeGrafter"/>
</dbReference>
<evidence type="ECO:0000256" key="4">
    <source>
        <dbReference type="ARBA" id="ARBA00022801"/>
    </source>
</evidence>
<feature type="domain" description="Peptidase M20 dimerisation" evidence="8">
    <location>
        <begin position="295"/>
        <end position="454"/>
    </location>
</feature>
<evidence type="ECO:0000313" key="9">
    <source>
        <dbReference type="EMBL" id="KIW02973.1"/>
    </source>
</evidence>
<dbReference type="GO" id="GO:0051603">
    <property type="term" value="P:proteolysis involved in protein catabolic process"/>
    <property type="evidence" value="ECO:0007669"/>
    <property type="project" value="TreeGrafter"/>
</dbReference>
<dbReference type="PIRSF" id="PIRSF037217">
    <property type="entry name" value="Carboxypeptidase_S"/>
    <property type="match status" value="1"/>
</dbReference>